<accession>A0ABU9HB69</accession>
<evidence type="ECO:0000313" key="1">
    <source>
        <dbReference type="EMBL" id="MEL0658973.1"/>
    </source>
</evidence>
<dbReference type="Proteomes" id="UP001366060">
    <property type="component" value="Unassembled WGS sequence"/>
</dbReference>
<organism evidence="1 2">
    <name type="scientific">Psychromonas arctica</name>
    <dbReference type="NCBI Taxonomy" id="168275"/>
    <lineage>
        <taxon>Bacteria</taxon>
        <taxon>Pseudomonadati</taxon>
        <taxon>Pseudomonadota</taxon>
        <taxon>Gammaproteobacteria</taxon>
        <taxon>Alteromonadales</taxon>
        <taxon>Psychromonadaceae</taxon>
        <taxon>Psychromonas</taxon>
    </lineage>
</organism>
<comment type="caution">
    <text evidence="1">The sequence shown here is derived from an EMBL/GenBank/DDBJ whole genome shotgun (WGS) entry which is preliminary data.</text>
</comment>
<proteinExistence type="predicted"/>
<keyword evidence="2" id="KW-1185">Reference proteome</keyword>
<gene>
    <name evidence="1" type="ORF">V6255_07445</name>
</gene>
<evidence type="ECO:0000313" key="2">
    <source>
        <dbReference type="Proteomes" id="UP001366060"/>
    </source>
</evidence>
<sequence length="332" mass="38312">MLVSKSYGNAYSFSSIDNKLDFDAVELEISNLKKVIGEFSNSKNNNIEFSTDYYDLSVSTQSLENNLLDITNDTSATIHLLSEIEKAIGPNKSYLDTPTMLAQVKANNLQGFLYEYPYTLKSTWPGIPESSLIYTYRDACNHNSFNFRNGLTTPKEFTDKAILTYEHIEFHEEFEDRLNTIKRGVFSDYLSEFSHALNTLNQAYFDISKDGNQNANDLIKIQNISRHKNLQGRELACTQQAKNKPFFNFPNLQIKNTRNLPNGTKVLEHPIESVNCEFHLKLNFNDQNIKLPDDYNRAYFGLKYCDITKRKYIKIAYIGEHWPPKKGGKKRK</sequence>
<name>A0ABU9HB69_9GAMM</name>
<protein>
    <submittedName>
        <fullName evidence="1">Uncharacterized protein</fullName>
    </submittedName>
</protein>
<reference evidence="1 2" key="1">
    <citation type="submission" date="2024-02" db="EMBL/GenBank/DDBJ databases">
        <title>Bacteria isolated from the canopy kelp, Nereocystis luetkeana.</title>
        <authorList>
            <person name="Pfister C.A."/>
            <person name="Younker I.T."/>
            <person name="Light S.H."/>
        </authorList>
    </citation>
    <scope>NUCLEOTIDE SEQUENCE [LARGE SCALE GENOMIC DNA]</scope>
    <source>
        <strain evidence="1 2">TI.2.07</strain>
    </source>
</reference>
<dbReference type="EMBL" id="JBAKBA010000013">
    <property type="protein sequence ID" value="MEL0658973.1"/>
    <property type="molecule type" value="Genomic_DNA"/>
</dbReference>
<dbReference type="RefSeq" id="WP_341627577.1">
    <property type="nucleotide sequence ID" value="NZ_JBAKBA010000013.1"/>
</dbReference>